<sequence>MDLIVTDPSGCDLGALEDYDLDLAYGADENDFTLTFPSGPRLSKDCLVYMDGTEYGGLVSRVETAKSGDATVLTYKGPTWTGLLAERILCPDPGKDYLVESGDANRVLARLLARVGLDGLMRAEAADSGLRVSAYQFDRYTDLYAGVRKMLSTCGGKLHVERRDGITWLSARKVADYADAVDSDRLDFESERNWRPVNHLIGLGEGELRDRARSDWYADKNGQVSQTQSLTGVDEVVAIYDYSNAKAEELAEKTRDKLRELQGQGEVRVVVRDGQSYDIDDSVTGRDNLTGLSVHATISKKIVKVSRGVMSVDYEAGKADRSSSGLSGSAESTPGGRVYYAGDGLTLTGNTFAAQVTPATLKPVADQADQALRTASDLSAGVGQARQDAQAARADAGRATEAARQAQAAADGARTTADRAMREAQAAHYELPVATTDTLGGVKADGRSVTVSTDGTLSAIIPTTNLDATHPVGSIVTNTTGTNPAATYGGIWQQLPTLGAWTYERIH</sequence>
<dbReference type="AlphaFoldDB" id="A0A366K9T1"/>
<gene>
    <name evidence="2" type="ORF">CRD60_00895</name>
</gene>
<dbReference type="Proteomes" id="UP000252530">
    <property type="component" value="Unassembled WGS sequence"/>
</dbReference>
<dbReference type="EMBL" id="PDCG01000001">
    <property type="protein sequence ID" value="RBP98454.1"/>
    <property type="molecule type" value="Genomic_DNA"/>
</dbReference>
<dbReference type="OrthoDB" id="1958058at2"/>
<feature type="region of interest" description="Disordered" evidence="1">
    <location>
        <begin position="384"/>
        <end position="413"/>
    </location>
</feature>
<proteinExistence type="predicted"/>
<comment type="caution">
    <text evidence="2">The sequence shown here is derived from an EMBL/GenBank/DDBJ whole genome shotgun (WGS) entry which is preliminary data.</text>
</comment>
<protein>
    <submittedName>
        <fullName evidence="2">Uncharacterized protein</fullName>
    </submittedName>
</protein>
<dbReference type="RefSeq" id="WP_113859428.1">
    <property type="nucleotide sequence ID" value="NZ_PDCG01000001.1"/>
</dbReference>
<evidence type="ECO:0000256" key="1">
    <source>
        <dbReference type="SAM" id="MobiDB-lite"/>
    </source>
</evidence>
<reference evidence="2 3" key="1">
    <citation type="submission" date="2017-10" db="EMBL/GenBank/DDBJ databases">
        <title>Bifidobacterium xylocopum sp. nov. and Bifidobacterium aemilianum sp. nov., from the carpenter bee (Xylocopa violacea) digestive tract.</title>
        <authorList>
            <person name="Alberoni D."/>
            <person name="Baffoni L."/>
            <person name="Di Gioia D."/>
            <person name="Gaggia F."/>
            <person name="Biavati B."/>
        </authorList>
    </citation>
    <scope>NUCLEOTIDE SEQUENCE [LARGE SCALE GENOMIC DNA]</scope>
    <source>
        <strain evidence="2 3">XV10</strain>
    </source>
</reference>
<name>A0A366K9T1_9BIFI</name>
<accession>A0A366K9T1</accession>
<evidence type="ECO:0000313" key="3">
    <source>
        <dbReference type="Proteomes" id="UP000252530"/>
    </source>
</evidence>
<keyword evidence="3" id="KW-1185">Reference proteome</keyword>
<organism evidence="2 3">
    <name type="scientific">Bifidobacterium aemilianum</name>
    <dbReference type="NCBI Taxonomy" id="2493120"/>
    <lineage>
        <taxon>Bacteria</taxon>
        <taxon>Bacillati</taxon>
        <taxon>Actinomycetota</taxon>
        <taxon>Actinomycetes</taxon>
        <taxon>Bifidobacteriales</taxon>
        <taxon>Bifidobacteriaceae</taxon>
        <taxon>Bifidobacterium</taxon>
    </lineage>
</organism>
<evidence type="ECO:0000313" key="2">
    <source>
        <dbReference type="EMBL" id="RBP98454.1"/>
    </source>
</evidence>